<dbReference type="OrthoDB" id="6932542at2759"/>
<protein>
    <submittedName>
        <fullName evidence="1">Uncharacterized protein</fullName>
    </submittedName>
</protein>
<dbReference type="EMBL" id="CAICTM010000237">
    <property type="protein sequence ID" value="CAB9505655.1"/>
    <property type="molecule type" value="Genomic_DNA"/>
</dbReference>
<reference evidence="1" key="1">
    <citation type="submission" date="2020-06" db="EMBL/GenBank/DDBJ databases">
        <authorList>
            <consortium name="Plant Systems Biology data submission"/>
        </authorList>
    </citation>
    <scope>NUCLEOTIDE SEQUENCE</scope>
    <source>
        <strain evidence="1">D6</strain>
    </source>
</reference>
<comment type="caution">
    <text evidence="1">The sequence shown here is derived from an EMBL/GenBank/DDBJ whole genome shotgun (WGS) entry which is preliminary data.</text>
</comment>
<organism evidence="1 2">
    <name type="scientific">Seminavis robusta</name>
    <dbReference type="NCBI Taxonomy" id="568900"/>
    <lineage>
        <taxon>Eukaryota</taxon>
        <taxon>Sar</taxon>
        <taxon>Stramenopiles</taxon>
        <taxon>Ochrophyta</taxon>
        <taxon>Bacillariophyta</taxon>
        <taxon>Bacillariophyceae</taxon>
        <taxon>Bacillariophycidae</taxon>
        <taxon>Naviculales</taxon>
        <taxon>Naviculaceae</taxon>
        <taxon>Seminavis</taxon>
    </lineage>
</organism>
<evidence type="ECO:0000313" key="2">
    <source>
        <dbReference type="Proteomes" id="UP001153069"/>
    </source>
</evidence>
<evidence type="ECO:0000313" key="1">
    <source>
        <dbReference type="EMBL" id="CAB9505655.1"/>
    </source>
</evidence>
<proteinExistence type="predicted"/>
<dbReference type="Proteomes" id="UP001153069">
    <property type="component" value="Unassembled WGS sequence"/>
</dbReference>
<sequence length="295" mass="33212">MKSNHRLFPKEELQAKMKGWSSGSSLVMECCSPRNGQVMLAIGYKYNKRKVLCFLATKNAGSTKQGKPYIAKFADSIGNVCYREVDRPKIISDYFIRSNVIDSHNHARQGELKMEKRWVTQDCWFRLDTTLIGMTVTDCWRAFRHHVADAKAKEMSVVSFADRVASDCLRNKFPDTIDADTTLNLMPTPVLTVEVPTGYAADDGGVSPISVASTIADLSNAHTRIVNPDQQASGRPKRRTCRADGCKKETHWMCGNQACMSDAYNANGRRVRGMFYCDAHWPLEHWKDLHPTADP</sequence>
<dbReference type="AlphaFoldDB" id="A0A9N8DS06"/>
<keyword evidence="2" id="KW-1185">Reference proteome</keyword>
<gene>
    <name evidence="1" type="ORF">SEMRO_238_G095700.1</name>
</gene>
<accession>A0A9N8DS06</accession>
<name>A0A9N8DS06_9STRA</name>